<name>A0A0A9A5J1_ARUDO</name>
<feature type="compositionally biased region" description="Gly residues" evidence="1">
    <location>
        <begin position="31"/>
        <end position="40"/>
    </location>
</feature>
<evidence type="ECO:0000313" key="2">
    <source>
        <dbReference type="EMBL" id="JAD45173.1"/>
    </source>
</evidence>
<reference evidence="2" key="2">
    <citation type="journal article" date="2015" name="Data Brief">
        <title>Shoot transcriptome of the giant reed, Arundo donax.</title>
        <authorList>
            <person name="Barrero R.A."/>
            <person name="Guerrero F.D."/>
            <person name="Moolhuijzen P."/>
            <person name="Goolsby J.A."/>
            <person name="Tidwell J."/>
            <person name="Bellgard S.E."/>
            <person name="Bellgard M.I."/>
        </authorList>
    </citation>
    <scope>NUCLEOTIDE SEQUENCE</scope>
    <source>
        <tissue evidence="2">Shoot tissue taken approximately 20 cm above the soil surface</tissue>
    </source>
</reference>
<accession>A0A0A9A5J1</accession>
<feature type="compositionally biased region" description="Low complexity" evidence="1">
    <location>
        <begin position="7"/>
        <end position="17"/>
    </location>
</feature>
<feature type="region of interest" description="Disordered" evidence="1">
    <location>
        <begin position="1"/>
        <end position="40"/>
    </location>
</feature>
<proteinExistence type="predicted"/>
<evidence type="ECO:0000256" key="1">
    <source>
        <dbReference type="SAM" id="MobiDB-lite"/>
    </source>
</evidence>
<dbReference type="AlphaFoldDB" id="A0A0A9A5J1"/>
<organism evidence="2">
    <name type="scientific">Arundo donax</name>
    <name type="common">Giant reed</name>
    <name type="synonym">Donax arundinaceus</name>
    <dbReference type="NCBI Taxonomy" id="35708"/>
    <lineage>
        <taxon>Eukaryota</taxon>
        <taxon>Viridiplantae</taxon>
        <taxon>Streptophyta</taxon>
        <taxon>Embryophyta</taxon>
        <taxon>Tracheophyta</taxon>
        <taxon>Spermatophyta</taxon>
        <taxon>Magnoliopsida</taxon>
        <taxon>Liliopsida</taxon>
        <taxon>Poales</taxon>
        <taxon>Poaceae</taxon>
        <taxon>PACMAD clade</taxon>
        <taxon>Arundinoideae</taxon>
        <taxon>Arundineae</taxon>
        <taxon>Arundo</taxon>
    </lineage>
</organism>
<protein>
    <submittedName>
        <fullName evidence="2">Uncharacterized protein</fullName>
    </submittedName>
</protein>
<reference evidence="2" key="1">
    <citation type="submission" date="2014-09" db="EMBL/GenBank/DDBJ databases">
        <authorList>
            <person name="Magalhaes I.L.F."/>
            <person name="Oliveira U."/>
            <person name="Santos F.R."/>
            <person name="Vidigal T.H.D.A."/>
            <person name="Brescovit A.D."/>
            <person name="Santos A.J."/>
        </authorList>
    </citation>
    <scope>NUCLEOTIDE SEQUENCE</scope>
    <source>
        <tissue evidence="2">Shoot tissue taken approximately 20 cm above the soil surface</tissue>
    </source>
</reference>
<sequence length="40" mass="3970">MVEDASTRGAAASTKAAAGKRESESLCIYGSDGGGGHQWG</sequence>
<dbReference type="EMBL" id="GBRH01252722">
    <property type="protein sequence ID" value="JAD45173.1"/>
    <property type="molecule type" value="Transcribed_RNA"/>
</dbReference>